<comment type="similarity">
    <text evidence="2">Belongs to the MS4A family.</text>
</comment>
<comment type="caution">
    <text evidence="7">The sequence shown here is derived from an EMBL/GenBank/DDBJ whole genome shotgun (WGS) entry which is preliminary data.</text>
</comment>
<feature type="transmembrane region" description="Helical" evidence="6">
    <location>
        <begin position="6"/>
        <end position="22"/>
    </location>
</feature>
<dbReference type="GO" id="GO:0005886">
    <property type="term" value="C:plasma membrane"/>
    <property type="evidence" value="ECO:0007669"/>
    <property type="project" value="TreeGrafter"/>
</dbReference>
<dbReference type="GO" id="GO:0005794">
    <property type="term" value="C:Golgi apparatus"/>
    <property type="evidence" value="ECO:0007669"/>
    <property type="project" value="TreeGrafter"/>
</dbReference>
<evidence type="ECO:0000256" key="5">
    <source>
        <dbReference type="ARBA" id="ARBA00023136"/>
    </source>
</evidence>
<evidence type="ECO:0000256" key="4">
    <source>
        <dbReference type="ARBA" id="ARBA00022989"/>
    </source>
</evidence>
<dbReference type="EMBL" id="JAGFMF010012242">
    <property type="protein sequence ID" value="KAG8505713.1"/>
    <property type="molecule type" value="Genomic_DNA"/>
</dbReference>
<evidence type="ECO:0000256" key="2">
    <source>
        <dbReference type="ARBA" id="ARBA00009565"/>
    </source>
</evidence>
<keyword evidence="8" id="KW-1185">Reference proteome</keyword>
<feature type="transmembrane region" description="Helical" evidence="6">
    <location>
        <begin position="98"/>
        <end position="116"/>
    </location>
</feature>
<protein>
    <submittedName>
        <fullName evidence="7">Membrane-spanning 4-domains subfamily A member 4A</fullName>
    </submittedName>
</protein>
<feature type="non-terminal residue" evidence="7">
    <location>
        <position position="1"/>
    </location>
</feature>
<evidence type="ECO:0000256" key="6">
    <source>
        <dbReference type="SAM" id="Phobius"/>
    </source>
</evidence>
<keyword evidence="3 6" id="KW-0812">Transmembrane</keyword>
<feature type="transmembrane region" description="Helical" evidence="6">
    <location>
        <begin position="206"/>
        <end position="226"/>
    </location>
</feature>
<dbReference type="InterPro" id="IPR030417">
    <property type="entry name" value="MS4A"/>
</dbReference>
<dbReference type="InterPro" id="IPR007237">
    <property type="entry name" value="CD20-like"/>
</dbReference>
<evidence type="ECO:0000256" key="3">
    <source>
        <dbReference type="ARBA" id="ARBA00022692"/>
    </source>
</evidence>
<evidence type="ECO:0000256" key="1">
    <source>
        <dbReference type="ARBA" id="ARBA00004141"/>
    </source>
</evidence>
<proteinExistence type="inferred from homology"/>
<organism evidence="7 8">
    <name type="scientific">Galemys pyrenaicus</name>
    <name type="common">Iberian desman</name>
    <name type="synonym">Pyrenean desman</name>
    <dbReference type="NCBI Taxonomy" id="202257"/>
    <lineage>
        <taxon>Eukaryota</taxon>
        <taxon>Metazoa</taxon>
        <taxon>Chordata</taxon>
        <taxon>Craniata</taxon>
        <taxon>Vertebrata</taxon>
        <taxon>Euteleostomi</taxon>
        <taxon>Mammalia</taxon>
        <taxon>Eutheria</taxon>
        <taxon>Laurasiatheria</taxon>
        <taxon>Eulipotyphla</taxon>
        <taxon>Talpidae</taxon>
        <taxon>Galemys</taxon>
    </lineage>
</organism>
<feature type="transmembrane region" description="Helical" evidence="6">
    <location>
        <begin position="168"/>
        <end position="194"/>
    </location>
</feature>
<dbReference type="PANTHER" id="PTHR23320">
    <property type="entry name" value="MEMBRANE-SPANNING 4-DOMAINS SUBFAMILY A MS4A -RELATED"/>
    <property type="match status" value="1"/>
</dbReference>
<comment type="subcellular location">
    <subcellularLocation>
        <location evidence="1">Membrane</location>
        <topology evidence="1">Multi-pass membrane protein</topology>
    </subcellularLocation>
</comment>
<keyword evidence="5 6" id="KW-0472">Membrane</keyword>
<dbReference type="PANTHER" id="PTHR23320:SF128">
    <property type="entry name" value="MEMBRANE-SPANNING 4-DOMAINS SUBFAMILY A MEMBER 4A"/>
    <property type="match status" value="1"/>
</dbReference>
<dbReference type="Proteomes" id="UP000700334">
    <property type="component" value="Unassembled WGS sequence"/>
</dbReference>
<evidence type="ECO:0000313" key="8">
    <source>
        <dbReference type="Proteomes" id="UP000700334"/>
    </source>
</evidence>
<reference evidence="7" key="1">
    <citation type="journal article" date="2021" name="Evol. Appl.">
        <title>The genome of the Pyrenean desman and the effects of bottlenecks and inbreeding on the genomic landscape of an endangered species.</title>
        <authorList>
            <person name="Escoda L."/>
            <person name="Castresana J."/>
        </authorList>
    </citation>
    <scope>NUCLEOTIDE SEQUENCE</scope>
    <source>
        <strain evidence="7">IBE-C5619</strain>
    </source>
</reference>
<keyword evidence="4 6" id="KW-1133">Transmembrane helix</keyword>
<dbReference type="OrthoDB" id="10071849at2759"/>
<name>A0A8J5ZGB7_GALPY</name>
<evidence type="ECO:0000313" key="7">
    <source>
        <dbReference type="EMBL" id="KAG8505713.1"/>
    </source>
</evidence>
<gene>
    <name evidence="7" type="ORF">J0S82_019107</name>
</gene>
<dbReference type="Pfam" id="PF04103">
    <property type="entry name" value="CD20"/>
    <property type="match status" value="1"/>
</dbReference>
<sequence>PLSWMTFAIITFCENVLIVVIIEEVKVHQRLSCHSQGIILNYIPYCSTFSTAMKTTQGLEEMVPAAGLLVCPPENPATIKSRLWKQMSEKFLKGKPKVLGVVQLLIGLVNLSFGIIEMSVTLPFHRSHSFSLYTGYKIWGSVMFIVSGYLSIAAEVRTTKGMVQGSLGVNIISSVFAGVGIILLAISLSVSQFYIYHYNRESCLTFSILMGLDSMALILSVLEFCITVSLSAFGCKVACCNAGGVSIGFL</sequence>
<feature type="transmembrane region" description="Helical" evidence="6">
    <location>
        <begin position="136"/>
        <end position="156"/>
    </location>
</feature>
<dbReference type="AlphaFoldDB" id="A0A8J5ZGB7"/>
<accession>A0A8J5ZGB7</accession>